<evidence type="ECO:0000256" key="9">
    <source>
        <dbReference type="ARBA" id="ARBA00022679"/>
    </source>
</evidence>
<feature type="transmembrane region" description="Helical" evidence="16">
    <location>
        <begin position="1732"/>
        <end position="1753"/>
    </location>
</feature>
<evidence type="ECO:0000256" key="6">
    <source>
        <dbReference type="ARBA" id="ARBA00008695"/>
    </source>
</evidence>
<dbReference type="SUPFAM" id="SSF53649">
    <property type="entry name" value="Alkaline phosphatase-like"/>
    <property type="match status" value="1"/>
</dbReference>
<accession>A0A498HJN6</accession>
<dbReference type="GO" id="GO:0051377">
    <property type="term" value="F:mannose-ethanolamine phosphotransferase activity"/>
    <property type="evidence" value="ECO:0007669"/>
    <property type="project" value="InterPro"/>
</dbReference>
<feature type="transmembrane region" description="Helical" evidence="16">
    <location>
        <begin position="1697"/>
        <end position="1720"/>
    </location>
</feature>
<dbReference type="GO" id="GO:0005789">
    <property type="term" value="C:endoplasmic reticulum membrane"/>
    <property type="evidence" value="ECO:0007669"/>
    <property type="project" value="UniProtKB-SubCell"/>
</dbReference>
<evidence type="ECO:0000256" key="2">
    <source>
        <dbReference type="ARBA" id="ARBA00004191"/>
    </source>
</evidence>
<organism evidence="17 18">
    <name type="scientific">Malus domestica</name>
    <name type="common">Apple</name>
    <name type="synonym">Pyrus malus</name>
    <dbReference type="NCBI Taxonomy" id="3750"/>
    <lineage>
        <taxon>Eukaryota</taxon>
        <taxon>Viridiplantae</taxon>
        <taxon>Streptophyta</taxon>
        <taxon>Embryophyta</taxon>
        <taxon>Tracheophyta</taxon>
        <taxon>Spermatophyta</taxon>
        <taxon>Magnoliopsida</taxon>
        <taxon>eudicotyledons</taxon>
        <taxon>Gunneridae</taxon>
        <taxon>Pentapetalae</taxon>
        <taxon>rosids</taxon>
        <taxon>fabids</taxon>
        <taxon>Rosales</taxon>
        <taxon>Rosaceae</taxon>
        <taxon>Amygdaloideae</taxon>
        <taxon>Maleae</taxon>
        <taxon>Malus</taxon>
    </lineage>
</organism>
<keyword evidence="14" id="KW-0325">Glycoprotein</keyword>
<feature type="transmembrane region" description="Helical" evidence="16">
    <location>
        <begin position="948"/>
        <end position="967"/>
    </location>
</feature>
<evidence type="ECO:0000256" key="13">
    <source>
        <dbReference type="ARBA" id="ARBA00023136"/>
    </source>
</evidence>
<keyword evidence="9" id="KW-0808">Transferase</keyword>
<dbReference type="SMART" id="SM00612">
    <property type="entry name" value="Kelch"/>
    <property type="match status" value="2"/>
</dbReference>
<proteinExistence type="inferred from homology"/>
<dbReference type="Pfam" id="PF07646">
    <property type="entry name" value="Kelch_2"/>
    <property type="match status" value="1"/>
</dbReference>
<evidence type="ECO:0000256" key="7">
    <source>
        <dbReference type="ARBA" id="ARBA00022502"/>
    </source>
</evidence>
<dbReference type="SUPFAM" id="SSF117281">
    <property type="entry name" value="Kelch motif"/>
    <property type="match status" value="1"/>
</dbReference>
<dbReference type="InterPro" id="IPR011498">
    <property type="entry name" value="Kelch_2"/>
</dbReference>
<keyword evidence="10 16" id="KW-0812">Transmembrane</keyword>
<feature type="transmembrane region" description="Helical" evidence="16">
    <location>
        <begin position="1383"/>
        <end position="1413"/>
    </location>
</feature>
<dbReference type="Pfam" id="PF00854">
    <property type="entry name" value="PTR2"/>
    <property type="match status" value="1"/>
</dbReference>
<gene>
    <name evidence="17" type="ORF">DVH24_025229</name>
</gene>
<dbReference type="InterPro" id="IPR036259">
    <property type="entry name" value="MFS_trans_sf"/>
</dbReference>
<feature type="transmembrane region" description="Helical" evidence="16">
    <location>
        <begin position="1773"/>
        <end position="1796"/>
    </location>
</feature>
<evidence type="ECO:0000313" key="18">
    <source>
        <dbReference type="Proteomes" id="UP000290289"/>
    </source>
</evidence>
<feature type="transmembrane region" description="Helical" evidence="16">
    <location>
        <begin position="1077"/>
        <end position="1097"/>
    </location>
</feature>
<sequence>MNFVFLRSYLNPNSKLQDIHQKGLTFNLVFDSCSGVADAHFRESLHQCIIPGLSDDLVLRCLAKVSHGYHGLLETVSKTWRDLLRSSDYANYKAREGWCGDWLFVLTEGSNNEWVAYDPEADRWHPLPKIPTAHGDWKHFGFSSIGVCNRFFVIGGSYAQNDPPVPHQKSLVTNEVMQFDPFKKQWTSVASMLTPRTHFACSVVSGKIYVVGGRNLSCTRGLALAEVYDPVANKWEELPPMLNPQMDCLGLSFKGRFHVLSDQVGLPDQNTSEVFTPSDGTWRTVEDIWPFSRAMQFAAQVIGDNRIYTVVDWGESLIKTRDTEKGEWYTIGSVPSVIFHDHPRLLEAFGYGFAALRHELYVLGGKALRWEQSGAGRFDIVKLGLVRVCNPSAKPLKWRETRPMIGSARGTMGKGIWIHWAIMALHVVAILLFTRGFLLTRTELPFYSNCSDASQSPCSYSVPETLNRNDTVEPNQQRCWSKPAVGRLVIIVFDALRFDFVAPSTFFQELKPWMNKLQLVQDLAARNASSARIFKAIADPPTTSLQRLKGLTTGGLPTFIDVGNSFGAPAIVEDNLIHQLAKNGKRVVMMGDDTWTQLFPHHFEKSFPYPSFNVRDLDTVDSGCIDHLLPFLYQEDWDVLIAHFLGVDHAGHIFGVDSVQMIEKLEQYNNVLLKVVEALERQSAPGGLHENTLLLVMGDHGQTVNGDHGGGSAEEVETSMFAVSFKNPPSPILLEFDTSSCELDLDGRNICASSFQQLDFAVTISALLGIPFPFGSIGQVNPQLYALGAGTWNFEDSVGNSQSHSKLEQWMLNYANILCTNSWQVKRYIDIYSASAVIGFSHEDLLHIAGMYAKAEEKWSHATKKLLSREKEGQNELLPALKRQIDLYSDFLASVAELARSKWTEFNLKMMGAGLGIMLMSLLMHFIAIKKVKEQYGFSFTSSGDSGISFGLVFSCFMVVMRACSFLSNMEEGKAACFLLATTGLIKMRYSIMKKKMILEAFVFLLLITICRFTIEVGMSKQAPSSEIINAYPSWMLRITAGFPVWNILAEVLPVVALILLAILLRKAITGSSSEGIWKYIVIGTNISYILIAVHWASESNILNLDEVLKGIGRNNLPRLIYAIGFGQLFLLAFNQFFNKGKSSDCSKVLFIKTVAMFSAWSSTVILLLGKQGPWIALAFLIGGYCIMRLDNIELDAKDGGSWNTSLDPVPVTQWSLFAVCLFFCTGHWCAFDGLRYGAAFIGFDEFVLGPQAILLTMDTFGFSLILPIFGLPFLVARLGQTEKGKKFMLTRLSLVYMIYGVITATSVTATIICVTMHRRHLMVWGLFAPKFVFDVAGLILTDILVCVASHYYFSRGLDNELGAKDLAYEPLKRNQGGFKANYFIFAMMFLDNIGFVANMASLVLYFMFVIHFDLSGSATTTTNYLGTTFLLTIVGGFISDAYMNRLNTTLLFGVIELMGYMLLIIQSHYTKLQPLPCLESTCVHGTKALLFYSSISFVALGGGGIRGAIPALGADQFNSKDPNEHKLIASFFNWLLLSITVGAVVGVTFVVYVSSNVGWDIGFIISLSCAAVGLIFIALGRPYYRVRVPGDSPLIRVLEVLVVSVKNWKVEVPQSSDELLLDKAAVLPTGLSGAGKWKVCTVTQVEEVKVLTRMMPILLSTILMNTCLAQLQTVSIQQGTLMNTRIGDFDVPSASIPVIPLLFMSLLIPIYEFAFVPLLRKITGHPNGITHLQRVGVGLVLSAISMAIAGLVEVKRKHEMVHHNHKISLFWLSFHYAIFGIADMFTLVGLMEFFYKEAPAGMRSLSTSFSWLSLSIGYYLSTVFVDLINTITSKFTKNKMGWLEGRDMNKSHVDYFYWFLAILSVVNFGIYVWCAKWYKYKNDIAVDEEMLLKAGEPQSFSASGVSIVSKAGEKEEKQSGAKRTDGTFIREVNVTQEQDLHYTQSNVYGYAAYGYGVSTRPLMVGLTLINGAAAKGAVCLDGTLPAYHIHRGYGSGANSWLVQLEGGGWCDTIRNCVYRKKTRRGSSAYMEKQIPFSGILSNKAGENPDFYNWNRVKVRYCDGASFSGDSQNEAARLHFRGQRIWKAAMEDLMSKGMRYANQALLSGCSAGGVATVLHCDGFRAMFPSTTKVKCLSDGGLFLDAIDVSGRRTLRSMFRRVVSLQGVQKNLPWSCTNRLNPTLCFFPQHLIASVKTPLFLVNAAYDTWQIQASLAPRTADPNGLWHACTNNNANCAAWQIKFLQGFRYQMLKAVSGFSRAGKNGLFINSCFSHCQTERQDTWFSQNPPLIGNKGIAKSVGNWYFDRYSTKAIDCPYPCDKTCHNLLQPDNVTTHDFNEPCKLT</sequence>
<feature type="transmembrane region" description="Helical" evidence="16">
    <location>
        <begin position="1856"/>
        <end position="1875"/>
    </location>
</feature>
<dbReference type="CDD" id="cd16023">
    <property type="entry name" value="GPI_EPT_3"/>
    <property type="match status" value="1"/>
</dbReference>
<keyword evidence="8" id="KW-0964">Secreted</keyword>
<evidence type="ECO:0000256" key="8">
    <source>
        <dbReference type="ARBA" id="ARBA00022512"/>
    </source>
</evidence>
<evidence type="ECO:0000256" key="5">
    <source>
        <dbReference type="ARBA" id="ARBA00005784"/>
    </source>
</evidence>
<feature type="transmembrane region" description="Helical" evidence="16">
    <location>
        <begin position="1045"/>
        <end position="1065"/>
    </location>
</feature>
<feature type="transmembrane region" description="Helical" evidence="16">
    <location>
        <begin position="1212"/>
        <end position="1232"/>
    </location>
</feature>
<dbReference type="InterPro" id="IPR002591">
    <property type="entry name" value="Phosphodiest/P_Trfase"/>
</dbReference>
<comment type="similarity">
    <text evidence="6">Belongs to the PIGG/PIGN/PIGO family. PIGO subfamily.</text>
</comment>
<feature type="transmembrane region" description="Helical" evidence="16">
    <location>
        <begin position="997"/>
        <end position="1015"/>
    </location>
</feature>
<evidence type="ECO:0000256" key="3">
    <source>
        <dbReference type="ARBA" id="ARBA00004477"/>
    </source>
</evidence>
<dbReference type="STRING" id="3750.A0A498HJN6"/>
<dbReference type="CDD" id="cd22152">
    <property type="entry name" value="F-box_AtAFR-like"/>
    <property type="match status" value="1"/>
</dbReference>
<dbReference type="GO" id="GO:0006506">
    <property type="term" value="P:GPI anchor biosynthetic process"/>
    <property type="evidence" value="ECO:0007669"/>
    <property type="project" value="UniProtKB-KW"/>
</dbReference>
<comment type="pathway">
    <text evidence="4">Glycolipid biosynthesis; glycosylphosphatidylinositol-anchor biosynthesis.</text>
</comment>
<keyword evidence="11" id="KW-0256">Endoplasmic reticulum</keyword>
<feature type="transmembrane region" description="Helical" evidence="16">
    <location>
        <begin position="910"/>
        <end position="928"/>
    </location>
</feature>
<dbReference type="InterPro" id="IPR039524">
    <property type="entry name" value="PIGO/GPI13"/>
</dbReference>
<feature type="transmembrane region" description="Helical" evidence="16">
    <location>
        <begin position="1150"/>
        <end position="1169"/>
    </location>
</feature>
<dbReference type="Pfam" id="PF01344">
    <property type="entry name" value="Kelch_1"/>
    <property type="match status" value="1"/>
</dbReference>
<feature type="transmembrane region" description="Helical" evidence="16">
    <location>
        <begin position="1425"/>
        <end position="1444"/>
    </location>
</feature>
<evidence type="ECO:0000256" key="1">
    <source>
        <dbReference type="ARBA" id="ARBA00003534"/>
    </source>
</evidence>
<keyword evidence="13 16" id="KW-0472">Membrane</keyword>
<comment type="function">
    <text evidence="1">Hydrolyzes acetyl esters in homogalacturonan regions of pectin. In type I primary cell wall, galacturonic acid residues of pectin can be acetylated at the O-2 and O-3 positions. Decreasing the degree of acetylation of pectin gels in vitro alters their physical properties.</text>
</comment>
<feature type="transmembrane region" description="Helical" evidence="16">
    <location>
        <begin position="1817"/>
        <end position="1836"/>
    </location>
</feature>
<evidence type="ECO:0000256" key="4">
    <source>
        <dbReference type="ARBA" id="ARBA00004687"/>
    </source>
</evidence>
<feature type="transmembrane region" description="Helical" evidence="16">
    <location>
        <begin position="1117"/>
        <end position="1138"/>
    </location>
</feature>
<feature type="transmembrane region" description="Helical" evidence="16">
    <location>
        <begin position="1490"/>
        <end position="1510"/>
    </location>
</feature>
<evidence type="ECO:0000256" key="16">
    <source>
        <dbReference type="SAM" id="Phobius"/>
    </source>
</evidence>
<feature type="transmembrane region" description="Helical" evidence="16">
    <location>
        <begin position="417"/>
        <end position="438"/>
    </location>
</feature>
<dbReference type="InterPro" id="IPR037675">
    <property type="entry name" value="PIG-O_N"/>
</dbReference>
<feature type="transmembrane region" description="Helical" evidence="16">
    <location>
        <begin position="1531"/>
        <end position="1554"/>
    </location>
</feature>
<dbReference type="GO" id="GO:0071555">
    <property type="term" value="P:cell wall organization"/>
    <property type="evidence" value="ECO:0007669"/>
    <property type="project" value="UniProtKB-KW"/>
</dbReference>
<dbReference type="PANTHER" id="PTHR23071">
    <property type="entry name" value="PHOSPHATIDYLINOSITOL GLYCAN"/>
    <property type="match status" value="1"/>
</dbReference>
<reference evidence="17 18" key="1">
    <citation type="submission" date="2018-10" db="EMBL/GenBank/DDBJ databases">
        <title>A high-quality apple genome assembly.</title>
        <authorList>
            <person name="Hu J."/>
        </authorList>
    </citation>
    <scope>NUCLEOTIDE SEQUENCE [LARGE SCALE GENOMIC DNA]</scope>
    <source>
        <strain evidence="18">cv. HFTH1</strain>
        <tissue evidence="17">Young leaf</tissue>
    </source>
</reference>
<keyword evidence="12 16" id="KW-1133">Transmembrane helix</keyword>
<evidence type="ECO:0000256" key="15">
    <source>
        <dbReference type="ARBA" id="ARBA00023316"/>
    </source>
</evidence>
<feature type="transmembrane region" description="Helical" evidence="16">
    <location>
        <begin position="1451"/>
        <end position="1470"/>
    </location>
</feature>
<evidence type="ECO:0000313" key="17">
    <source>
        <dbReference type="EMBL" id="RXH71728.1"/>
    </source>
</evidence>
<keyword evidence="7" id="KW-0337">GPI-anchor biosynthesis</keyword>
<dbReference type="EMBL" id="RDQH01000342">
    <property type="protein sequence ID" value="RXH71728.1"/>
    <property type="molecule type" value="Genomic_DNA"/>
</dbReference>
<feature type="transmembrane region" description="Helical" evidence="16">
    <location>
        <begin position="1175"/>
        <end position="1191"/>
    </location>
</feature>
<feature type="transmembrane region" description="Helical" evidence="16">
    <location>
        <begin position="1252"/>
        <end position="1276"/>
    </location>
</feature>
<keyword evidence="18" id="KW-1185">Reference proteome</keyword>
<dbReference type="Gene3D" id="3.40.720.10">
    <property type="entry name" value="Alkaline Phosphatase, subunit A"/>
    <property type="match status" value="1"/>
</dbReference>
<name>A0A498HJN6_MALDO</name>
<feature type="transmembrane region" description="Helical" evidence="16">
    <location>
        <begin position="1560"/>
        <end position="1580"/>
    </location>
</feature>
<dbReference type="Pfam" id="PF01663">
    <property type="entry name" value="Phosphodiest"/>
    <property type="match status" value="1"/>
</dbReference>
<dbReference type="InterPro" id="IPR000109">
    <property type="entry name" value="POT_fam"/>
</dbReference>
<comment type="caution">
    <text evidence="17">The sequence shown here is derived from an EMBL/GenBank/DDBJ whole genome shotgun (WGS) entry which is preliminary data.</text>
</comment>
<feature type="transmembrane region" description="Helical" evidence="16">
    <location>
        <begin position="1332"/>
        <end position="1354"/>
    </location>
</feature>
<dbReference type="GO" id="GO:0016787">
    <property type="term" value="F:hydrolase activity"/>
    <property type="evidence" value="ECO:0007669"/>
    <property type="project" value="InterPro"/>
</dbReference>
<dbReference type="GO" id="GO:0022857">
    <property type="term" value="F:transmembrane transporter activity"/>
    <property type="evidence" value="ECO:0007669"/>
    <property type="project" value="InterPro"/>
</dbReference>
<keyword evidence="8" id="KW-0134">Cell wall</keyword>
<evidence type="ECO:0000256" key="12">
    <source>
        <dbReference type="ARBA" id="ARBA00022989"/>
    </source>
</evidence>
<dbReference type="PANTHER" id="PTHR23071:SF1">
    <property type="entry name" value="GPI ETHANOLAMINE PHOSPHATE TRANSFERASE 3"/>
    <property type="match status" value="1"/>
</dbReference>
<evidence type="ECO:0000256" key="11">
    <source>
        <dbReference type="ARBA" id="ARBA00022824"/>
    </source>
</evidence>
<dbReference type="Gene3D" id="2.120.10.80">
    <property type="entry name" value="Kelch-type beta propeller"/>
    <property type="match status" value="1"/>
</dbReference>
<comment type="subcellular location">
    <subcellularLocation>
        <location evidence="3">Endoplasmic reticulum membrane</location>
        <topology evidence="3">Multi-pass membrane protein</topology>
    </subcellularLocation>
    <subcellularLocation>
        <location evidence="2">Secreted</location>
        <location evidence="2">Cell wall</location>
    </subcellularLocation>
</comment>
<evidence type="ECO:0000256" key="14">
    <source>
        <dbReference type="ARBA" id="ARBA00023180"/>
    </source>
</evidence>
<dbReference type="Pfam" id="PF03283">
    <property type="entry name" value="PAE"/>
    <property type="match status" value="1"/>
</dbReference>
<dbReference type="InterPro" id="IPR006652">
    <property type="entry name" value="Kelch_1"/>
</dbReference>
<dbReference type="InterPro" id="IPR015915">
    <property type="entry name" value="Kelch-typ_b-propeller"/>
</dbReference>
<dbReference type="InterPro" id="IPR004963">
    <property type="entry name" value="PAE/NOTUM"/>
</dbReference>
<comment type="similarity">
    <text evidence="5">Belongs to the pectinacetylesterase family.</text>
</comment>
<dbReference type="Gene3D" id="1.20.1250.20">
    <property type="entry name" value="MFS general substrate transporter like domains"/>
    <property type="match status" value="1"/>
</dbReference>
<evidence type="ECO:0000256" key="10">
    <source>
        <dbReference type="ARBA" id="ARBA00022692"/>
    </source>
</evidence>
<dbReference type="InterPro" id="IPR017850">
    <property type="entry name" value="Alkaline_phosphatase_core_sf"/>
</dbReference>
<feature type="transmembrane region" description="Helical" evidence="16">
    <location>
        <begin position="1297"/>
        <end position="1320"/>
    </location>
</feature>
<dbReference type="SUPFAM" id="SSF103473">
    <property type="entry name" value="MFS general substrate transporter"/>
    <property type="match status" value="1"/>
</dbReference>
<keyword evidence="15" id="KW-0961">Cell wall biogenesis/degradation</keyword>
<dbReference type="Proteomes" id="UP000290289">
    <property type="component" value="Chromosome 16"/>
</dbReference>
<protein>
    <submittedName>
        <fullName evidence="17">Uncharacterized protein</fullName>
    </submittedName>
</protein>